<keyword evidence="7" id="KW-1185">Reference proteome</keyword>
<dbReference type="InterPro" id="IPR053279">
    <property type="entry name" value="EMC_subunit"/>
</dbReference>
<dbReference type="EMBL" id="ML991797">
    <property type="protein sequence ID" value="KAF2234590.1"/>
    <property type="molecule type" value="Genomic_DNA"/>
</dbReference>
<keyword evidence="5" id="KW-0472">Membrane</keyword>
<dbReference type="OrthoDB" id="44756at2759"/>
<evidence type="ECO:0000313" key="7">
    <source>
        <dbReference type="Proteomes" id="UP000800092"/>
    </source>
</evidence>
<evidence type="ECO:0000313" key="6">
    <source>
        <dbReference type="EMBL" id="KAF2234590.1"/>
    </source>
</evidence>
<dbReference type="GO" id="GO:0034975">
    <property type="term" value="P:protein folding in endoplasmic reticulum"/>
    <property type="evidence" value="ECO:0007669"/>
    <property type="project" value="TreeGrafter"/>
</dbReference>
<dbReference type="GO" id="GO:0072546">
    <property type="term" value="C:EMC complex"/>
    <property type="evidence" value="ECO:0007669"/>
    <property type="project" value="TreeGrafter"/>
</dbReference>
<evidence type="ECO:0008006" key="8">
    <source>
        <dbReference type="Google" id="ProtNLM"/>
    </source>
</evidence>
<evidence type="ECO:0000256" key="3">
    <source>
        <dbReference type="ARBA" id="ARBA00022692"/>
    </source>
</evidence>
<dbReference type="AlphaFoldDB" id="A0A6A6HAR9"/>
<comment type="similarity">
    <text evidence="2">Belongs to the membrane magnesium transporter (TC 1.A.67) family.</text>
</comment>
<reference evidence="6" key="1">
    <citation type="journal article" date="2020" name="Stud. Mycol.">
        <title>101 Dothideomycetes genomes: a test case for predicting lifestyles and emergence of pathogens.</title>
        <authorList>
            <person name="Haridas S."/>
            <person name="Albert R."/>
            <person name="Binder M."/>
            <person name="Bloem J."/>
            <person name="Labutti K."/>
            <person name="Salamov A."/>
            <person name="Andreopoulos B."/>
            <person name="Baker S."/>
            <person name="Barry K."/>
            <person name="Bills G."/>
            <person name="Bluhm B."/>
            <person name="Cannon C."/>
            <person name="Castanera R."/>
            <person name="Culley D."/>
            <person name="Daum C."/>
            <person name="Ezra D."/>
            <person name="Gonzalez J."/>
            <person name="Henrissat B."/>
            <person name="Kuo A."/>
            <person name="Liang C."/>
            <person name="Lipzen A."/>
            <person name="Lutzoni F."/>
            <person name="Magnuson J."/>
            <person name="Mondo S."/>
            <person name="Nolan M."/>
            <person name="Ohm R."/>
            <person name="Pangilinan J."/>
            <person name="Park H.-J."/>
            <person name="Ramirez L."/>
            <person name="Alfaro M."/>
            <person name="Sun H."/>
            <person name="Tritt A."/>
            <person name="Yoshinaga Y."/>
            <person name="Zwiers L.-H."/>
            <person name="Turgeon B."/>
            <person name="Goodwin S."/>
            <person name="Spatafora J."/>
            <person name="Crous P."/>
            <person name="Grigoriev I."/>
        </authorList>
    </citation>
    <scope>NUCLEOTIDE SEQUENCE</scope>
    <source>
        <strain evidence="6">Tuck. ex Michener</strain>
    </source>
</reference>
<evidence type="ECO:0000256" key="2">
    <source>
        <dbReference type="ARBA" id="ARBA00006109"/>
    </source>
</evidence>
<keyword evidence="3" id="KW-0812">Transmembrane</keyword>
<comment type="subcellular location">
    <subcellularLocation>
        <location evidence="1">Endomembrane system</location>
        <topology evidence="1">Multi-pass membrane protein</topology>
    </subcellularLocation>
</comment>
<dbReference type="Pfam" id="PF10270">
    <property type="entry name" value="MMgT"/>
    <property type="match status" value="1"/>
</dbReference>
<proteinExistence type="inferred from homology"/>
<dbReference type="Proteomes" id="UP000800092">
    <property type="component" value="Unassembled WGS sequence"/>
</dbReference>
<dbReference type="PANTHER" id="PTHR28144:SF1">
    <property type="entry name" value="ER MEMBRANE PROTEIN COMPLEX SUBUNIT 5"/>
    <property type="match status" value="1"/>
</dbReference>
<sequence>MGFLSTVFTSFGLVFLSHAVYSAYEHSLLLSSASSPASSASSSAIDLPIDVILELLISTLVTCAGIVLGSPQLRPIQWSVWAGKVEREGRKPGAWEEGVGNPFRSLDERLGFLDIRAQRKQFADWVRNGQGAQSKG</sequence>
<accession>A0A6A6HAR9</accession>
<evidence type="ECO:0000256" key="4">
    <source>
        <dbReference type="ARBA" id="ARBA00022989"/>
    </source>
</evidence>
<keyword evidence="4" id="KW-1133">Transmembrane helix</keyword>
<name>A0A6A6HAR9_VIRVR</name>
<dbReference type="InterPro" id="IPR018937">
    <property type="entry name" value="MMgT"/>
</dbReference>
<protein>
    <recommendedName>
        <fullName evidence="8">Magnesium transporter</fullName>
    </recommendedName>
</protein>
<gene>
    <name evidence="6" type="ORF">EV356DRAFT_146677</name>
</gene>
<evidence type="ECO:0000256" key="1">
    <source>
        <dbReference type="ARBA" id="ARBA00004127"/>
    </source>
</evidence>
<organism evidence="6 7">
    <name type="scientific">Viridothelium virens</name>
    <name type="common">Speckled blister lichen</name>
    <name type="synonym">Trypethelium virens</name>
    <dbReference type="NCBI Taxonomy" id="1048519"/>
    <lineage>
        <taxon>Eukaryota</taxon>
        <taxon>Fungi</taxon>
        <taxon>Dikarya</taxon>
        <taxon>Ascomycota</taxon>
        <taxon>Pezizomycotina</taxon>
        <taxon>Dothideomycetes</taxon>
        <taxon>Dothideomycetes incertae sedis</taxon>
        <taxon>Trypetheliales</taxon>
        <taxon>Trypetheliaceae</taxon>
        <taxon>Viridothelium</taxon>
    </lineage>
</organism>
<evidence type="ECO:0000256" key="5">
    <source>
        <dbReference type="ARBA" id="ARBA00023136"/>
    </source>
</evidence>
<dbReference type="PANTHER" id="PTHR28144">
    <property type="entry name" value="ER MEMBRANE PROTEIN COMPLEX SUBUNIT 5"/>
    <property type="match status" value="1"/>
</dbReference>